<reference evidence="3" key="1">
    <citation type="journal article" date="2019" name="Int. J. Syst. Evol. Microbiol.">
        <title>The Global Catalogue of Microorganisms (GCM) 10K type strain sequencing project: providing services to taxonomists for standard genome sequencing and annotation.</title>
        <authorList>
            <consortium name="The Broad Institute Genomics Platform"/>
            <consortium name="The Broad Institute Genome Sequencing Center for Infectious Disease"/>
            <person name="Wu L."/>
            <person name="Ma J."/>
        </authorList>
    </citation>
    <scope>NUCLEOTIDE SEQUENCE [LARGE SCALE GENOMIC DNA]</scope>
    <source>
        <strain evidence="3">JCM 10083</strain>
    </source>
</reference>
<keyword evidence="3" id="KW-1185">Reference proteome</keyword>
<dbReference type="InterPro" id="IPR024079">
    <property type="entry name" value="MetalloPept_cat_dom_sf"/>
</dbReference>
<gene>
    <name evidence="2" type="ORF">ACFQVD_42255</name>
</gene>
<name>A0ABW2TEB5_9ACTN</name>
<keyword evidence="1" id="KW-0732">Signal</keyword>
<feature type="chain" id="PRO_5047186750" evidence="1">
    <location>
        <begin position="25"/>
        <end position="324"/>
    </location>
</feature>
<dbReference type="RefSeq" id="WP_343975112.1">
    <property type="nucleotide sequence ID" value="NZ_BAAAGK010000128.1"/>
</dbReference>
<evidence type="ECO:0000313" key="3">
    <source>
        <dbReference type="Proteomes" id="UP001596514"/>
    </source>
</evidence>
<dbReference type="EMBL" id="JBHTEE010000001">
    <property type="protein sequence ID" value="MFC7606739.1"/>
    <property type="molecule type" value="Genomic_DNA"/>
</dbReference>
<evidence type="ECO:0000313" key="2">
    <source>
        <dbReference type="EMBL" id="MFC7606739.1"/>
    </source>
</evidence>
<proteinExistence type="predicted"/>
<dbReference type="Proteomes" id="UP001596514">
    <property type="component" value="Unassembled WGS sequence"/>
</dbReference>
<dbReference type="Pfam" id="PF09471">
    <property type="entry name" value="Peptidase_M64"/>
    <property type="match status" value="1"/>
</dbReference>
<sequence>MPRPVRLALLVPALIAFLAVPTSAAAEPSPPGSTEWVEVFSPDGTIRQVEIPKREAPATARAAVAATVTALQQTGASSQRFDLVFVGDGYTSSEISTFQSHAASKWAEMTTVEPFKTYKNSFNVWMVNVVSTQSGVDNDPTQGISRNTALGMGFWCSGIERLLCVNTTTAKSYAALAPGSDQVVALANSTKYGGAGYGAGGGVATASGGNASSGQVAIHELGHSMGNLADEYSTVNSTYTGGEPSAANASKYTAAQLTSGRRKWYRYLGQATPDGGVIGAYQGAADYAYGIYRPSENSIMRTLGRQFNLVGLDAMTKAILAKTG</sequence>
<evidence type="ECO:0000256" key="1">
    <source>
        <dbReference type="SAM" id="SignalP"/>
    </source>
</evidence>
<organism evidence="2 3">
    <name type="scientific">Streptosporangium amethystogenes subsp. fukuiense</name>
    <dbReference type="NCBI Taxonomy" id="698418"/>
    <lineage>
        <taxon>Bacteria</taxon>
        <taxon>Bacillati</taxon>
        <taxon>Actinomycetota</taxon>
        <taxon>Actinomycetes</taxon>
        <taxon>Streptosporangiales</taxon>
        <taxon>Streptosporangiaceae</taxon>
        <taxon>Streptosporangium</taxon>
    </lineage>
</organism>
<feature type="signal peptide" evidence="1">
    <location>
        <begin position="1"/>
        <end position="24"/>
    </location>
</feature>
<dbReference type="Gene3D" id="3.40.390.10">
    <property type="entry name" value="Collagenase (Catalytic Domain)"/>
    <property type="match status" value="1"/>
</dbReference>
<accession>A0ABW2TEB5</accession>
<dbReference type="InterPro" id="IPR019026">
    <property type="entry name" value="Peptidase_M64_IgA"/>
</dbReference>
<comment type="caution">
    <text evidence="2">The sequence shown here is derived from an EMBL/GenBank/DDBJ whole genome shotgun (WGS) entry which is preliminary data.</text>
</comment>
<protein>
    <submittedName>
        <fullName evidence="2">M64 family metallopeptidase</fullName>
    </submittedName>
</protein>